<comment type="similarity">
    <text evidence="3">In the central section; belongs to the inositol 1,4,5-trisphosphate 5-phosphatase family.</text>
</comment>
<dbReference type="EMBL" id="CAJMWX010001139">
    <property type="protein sequence ID" value="CAE6470245.1"/>
    <property type="molecule type" value="Genomic_DNA"/>
</dbReference>
<dbReference type="InterPro" id="IPR000300">
    <property type="entry name" value="IPPc"/>
</dbReference>
<dbReference type="InterPro" id="IPR021966">
    <property type="entry name" value="SF3a60_bindingd"/>
</dbReference>
<dbReference type="GO" id="GO:0005681">
    <property type="term" value="C:spliceosomal complex"/>
    <property type="evidence" value="ECO:0007669"/>
    <property type="project" value="InterPro"/>
</dbReference>
<dbReference type="Proteomes" id="UP000663888">
    <property type="component" value="Unassembled WGS sequence"/>
</dbReference>
<feature type="compositionally biased region" description="Pro residues" evidence="13">
    <location>
        <begin position="1475"/>
        <end position="1484"/>
    </location>
</feature>
<dbReference type="Gene3D" id="3.60.10.10">
    <property type="entry name" value="Endonuclease/exonuclease/phosphatase"/>
    <property type="match status" value="1"/>
</dbReference>
<dbReference type="GO" id="GO:0043813">
    <property type="term" value="F:phosphatidylinositol-3,5-bisphosphate 5-phosphatase activity"/>
    <property type="evidence" value="ECO:0007669"/>
    <property type="project" value="TreeGrafter"/>
</dbReference>
<dbReference type="GO" id="GO:0015031">
    <property type="term" value="P:protein transport"/>
    <property type="evidence" value="ECO:0007669"/>
    <property type="project" value="UniProtKB-KW"/>
</dbReference>
<feature type="region of interest" description="Disordered" evidence="13">
    <location>
        <begin position="1567"/>
        <end position="1622"/>
    </location>
</feature>
<evidence type="ECO:0000256" key="9">
    <source>
        <dbReference type="ARBA" id="ARBA00022801"/>
    </source>
</evidence>
<dbReference type="Pfam" id="PF02383">
    <property type="entry name" value="Syja_N"/>
    <property type="match status" value="1"/>
</dbReference>
<dbReference type="InterPro" id="IPR031774">
    <property type="entry name" value="SF3A3_dom"/>
</dbReference>
<keyword evidence="6" id="KW-0963">Cytoplasm</keyword>
<dbReference type="SUPFAM" id="SSF56219">
    <property type="entry name" value="DNase I-like"/>
    <property type="match status" value="1"/>
</dbReference>
<dbReference type="EC" id="3.1.3.36" evidence="4"/>
<dbReference type="GO" id="GO:0008270">
    <property type="term" value="F:zinc ion binding"/>
    <property type="evidence" value="ECO:0007669"/>
    <property type="project" value="UniProtKB-KW"/>
</dbReference>
<evidence type="ECO:0000313" key="15">
    <source>
        <dbReference type="EMBL" id="CAE6470245.1"/>
    </source>
</evidence>
<keyword evidence="8" id="KW-0863">Zinc-finger</keyword>
<keyword evidence="7" id="KW-0479">Metal-binding</keyword>
<dbReference type="InterPro" id="IPR022755">
    <property type="entry name" value="Znf_C2H2_jaz"/>
</dbReference>
<dbReference type="Pfam" id="PF22669">
    <property type="entry name" value="Exo_endo_phos2"/>
    <property type="match status" value="1"/>
</dbReference>
<proteinExistence type="inferred from homology"/>
<dbReference type="SMART" id="SM00128">
    <property type="entry name" value="IPPc"/>
    <property type="match status" value="1"/>
</dbReference>
<dbReference type="Pfam" id="PF12108">
    <property type="entry name" value="SF3a60_bindingd"/>
    <property type="match status" value="1"/>
</dbReference>
<organism evidence="15 16">
    <name type="scientific">Rhizoctonia solani</name>
    <dbReference type="NCBI Taxonomy" id="456999"/>
    <lineage>
        <taxon>Eukaryota</taxon>
        <taxon>Fungi</taxon>
        <taxon>Dikarya</taxon>
        <taxon>Basidiomycota</taxon>
        <taxon>Agaricomycotina</taxon>
        <taxon>Agaricomycetes</taxon>
        <taxon>Cantharellales</taxon>
        <taxon>Ceratobasidiaceae</taxon>
        <taxon>Rhizoctonia</taxon>
    </lineage>
</organism>
<feature type="domain" description="SAC" evidence="14">
    <location>
        <begin position="714"/>
        <end position="1053"/>
    </location>
</feature>
<keyword evidence="11" id="KW-0653">Protein transport</keyword>
<comment type="similarity">
    <text evidence="2">Belongs to the synaptojanin family.</text>
</comment>
<feature type="compositionally biased region" description="Basic and acidic residues" evidence="13">
    <location>
        <begin position="1522"/>
        <end position="1531"/>
    </location>
</feature>
<evidence type="ECO:0000256" key="11">
    <source>
        <dbReference type="ARBA" id="ARBA00022927"/>
    </source>
</evidence>
<evidence type="ECO:0000256" key="7">
    <source>
        <dbReference type="ARBA" id="ARBA00022723"/>
    </source>
</evidence>
<keyword evidence="10" id="KW-0862">Zinc</keyword>
<keyword evidence="9" id="KW-0378">Hydrolase</keyword>
<evidence type="ECO:0000256" key="4">
    <source>
        <dbReference type="ARBA" id="ARBA00013044"/>
    </source>
</evidence>
<dbReference type="Pfam" id="PF11931">
    <property type="entry name" value="SF3a60_Prp9_C"/>
    <property type="match status" value="1"/>
</dbReference>
<dbReference type="GO" id="GO:0016020">
    <property type="term" value="C:membrane"/>
    <property type="evidence" value="ECO:0007669"/>
    <property type="project" value="TreeGrafter"/>
</dbReference>
<dbReference type="InterPro" id="IPR002013">
    <property type="entry name" value="SAC_dom"/>
</dbReference>
<dbReference type="GO" id="GO:0004439">
    <property type="term" value="F:phosphatidylinositol-4,5-bisphosphate 5-phosphatase activity"/>
    <property type="evidence" value="ECO:0007669"/>
    <property type="project" value="UniProtKB-EC"/>
</dbReference>
<dbReference type="Pfam" id="PF12171">
    <property type="entry name" value="zf-C2H2_jaz"/>
    <property type="match status" value="1"/>
</dbReference>
<keyword evidence="12" id="KW-0175">Coiled coil</keyword>
<evidence type="ECO:0000256" key="1">
    <source>
        <dbReference type="ARBA" id="ARBA00004496"/>
    </source>
</evidence>
<feature type="coiled-coil region" evidence="12">
    <location>
        <begin position="475"/>
        <end position="508"/>
    </location>
</feature>
<feature type="region of interest" description="Disordered" evidence="13">
    <location>
        <begin position="1635"/>
        <end position="1677"/>
    </location>
</feature>
<keyword evidence="5" id="KW-0813">Transport</keyword>
<evidence type="ECO:0000256" key="6">
    <source>
        <dbReference type="ARBA" id="ARBA00022490"/>
    </source>
</evidence>
<evidence type="ECO:0000256" key="13">
    <source>
        <dbReference type="SAM" id="MobiDB-lite"/>
    </source>
</evidence>
<accession>A0A8H3GWS9</accession>
<dbReference type="InterPro" id="IPR036691">
    <property type="entry name" value="Endo/exonu/phosph_ase_sf"/>
</dbReference>
<evidence type="ECO:0000256" key="12">
    <source>
        <dbReference type="SAM" id="Coils"/>
    </source>
</evidence>
<dbReference type="PROSITE" id="PS50275">
    <property type="entry name" value="SAC"/>
    <property type="match status" value="1"/>
</dbReference>
<evidence type="ECO:0000256" key="5">
    <source>
        <dbReference type="ARBA" id="ARBA00022448"/>
    </source>
</evidence>
<dbReference type="FunFam" id="3.60.10.10:FF:000029">
    <property type="entry name" value="Inositol polyphosphate 5-phosphatase"/>
    <property type="match status" value="1"/>
</dbReference>
<name>A0A8H3GWS9_9AGAM</name>
<evidence type="ECO:0000313" key="16">
    <source>
        <dbReference type="Proteomes" id="UP000663888"/>
    </source>
</evidence>
<dbReference type="SUPFAM" id="SSF57667">
    <property type="entry name" value="beta-beta-alpha zinc fingers"/>
    <property type="match status" value="1"/>
</dbReference>
<dbReference type="GO" id="GO:0005737">
    <property type="term" value="C:cytoplasm"/>
    <property type="evidence" value="ECO:0007669"/>
    <property type="project" value="UniProtKB-SubCell"/>
</dbReference>
<evidence type="ECO:0000256" key="2">
    <source>
        <dbReference type="ARBA" id="ARBA00008943"/>
    </source>
</evidence>
<reference evidence="15" key="1">
    <citation type="submission" date="2021-01" db="EMBL/GenBank/DDBJ databases">
        <authorList>
            <person name="Kaushik A."/>
        </authorList>
    </citation>
    <scope>NUCLEOTIDE SEQUENCE</scope>
    <source>
        <strain evidence="15">AG4-R118</strain>
    </source>
</reference>
<protein>
    <recommendedName>
        <fullName evidence="4">phosphoinositide 5-phosphatase</fullName>
        <ecNumber evidence="4">3.1.3.36</ecNumber>
    </recommendedName>
</protein>
<dbReference type="GO" id="GO:0046856">
    <property type="term" value="P:phosphatidylinositol dephosphorylation"/>
    <property type="evidence" value="ECO:0007669"/>
    <property type="project" value="InterPro"/>
</dbReference>
<feature type="compositionally biased region" description="Basic and acidic residues" evidence="13">
    <location>
        <begin position="1598"/>
        <end position="1621"/>
    </location>
</feature>
<evidence type="ECO:0000256" key="10">
    <source>
        <dbReference type="ARBA" id="ARBA00022833"/>
    </source>
</evidence>
<feature type="compositionally biased region" description="Low complexity" evidence="13">
    <location>
        <begin position="1584"/>
        <end position="1596"/>
    </location>
</feature>
<evidence type="ECO:0000259" key="14">
    <source>
        <dbReference type="PROSITE" id="PS50275"/>
    </source>
</evidence>
<dbReference type="InterPro" id="IPR024598">
    <property type="entry name" value="SF3a60/Prp9_C"/>
</dbReference>
<dbReference type="InterPro" id="IPR036236">
    <property type="entry name" value="Znf_C2H2_sf"/>
</dbReference>
<dbReference type="Pfam" id="PF16837">
    <property type="entry name" value="SF3A3"/>
    <property type="match status" value="1"/>
</dbReference>
<feature type="region of interest" description="Disordered" evidence="13">
    <location>
        <begin position="291"/>
        <end position="323"/>
    </location>
</feature>
<feature type="compositionally biased region" description="Polar residues" evidence="13">
    <location>
        <begin position="306"/>
        <end position="322"/>
    </location>
</feature>
<evidence type="ECO:0000256" key="3">
    <source>
        <dbReference type="ARBA" id="ARBA00009678"/>
    </source>
</evidence>
<comment type="subcellular location">
    <subcellularLocation>
        <location evidence="1">Cytoplasm</location>
    </subcellularLocation>
</comment>
<feature type="region of interest" description="Disordered" evidence="13">
    <location>
        <begin position="1469"/>
        <end position="1540"/>
    </location>
</feature>
<gene>
    <name evidence="15" type="ORF">RDB_LOCUS105280</name>
</gene>
<dbReference type="InterPro" id="IPR046985">
    <property type="entry name" value="IP5"/>
</dbReference>
<dbReference type="GO" id="GO:0003723">
    <property type="term" value="F:RNA binding"/>
    <property type="evidence" value="ECO:0007669"/>
    <property type="project" value="InterPro"/>
</dbReference>
<dbReference type="PANTHER" id="PTHR11200">
    <property type="entry name" value="INOSITOL 5-PHOSPHATASE"/>
    <property type="match status" value="1"/>
</dbReference>
<dbReference type="GO" id="GO:0000398">
    <property type="term" value="P:mRNA splicing, via spliceosome"/>
    <property type="evidence" value="ECO:0007669"/>
    <property type="project" value="InterPro"/>
</dbReference>
<sequence length="1677" mass="187053">MDSIIEVQRNTHEEIERFERALADILSRPQVTHKTNLVAEHKASALLDRMHARMVTLNSLYMDEAGPRNQELEQLSSAGAPDDLNDFYAKLKKVKDHHHKYPDSATNAFAMELDTLVEDAIPTEGGEVDDSFSRLFSGEESFGRYVDLNANHTEYNNLKHSSKRFLPYLQYLTILAEVGAPDATGQLGAELNEKTRFSKEYETYLTNLHSYLSSFVKRTRPLQPHAQQQADAEAEFNKLWEQNQIQGWDASGSAGGANGSISSEGIWCAACQRHYAKQTVYDAHLTSKKHIKAAARTSEQNPPPGTNGNSSAAPESGAAQSASRKHIKTYRAALLTHLLGPVLKTLHGTLLETKANVERRFSLTAHERELELEEPEVDIAPVTTGDAAEGAPAMEEEEEEERIYNPLKLPLGWDGKPIPYWLYKLHGLGVEYRCEICSDHVYMGRKNFDRHFQESRHAFGMRALGLPNTKHFHEITRIEDALALAERLKQEGRQEIHQNETMEELEDEEGNVYNKKTYEDLKKQAESDHHPAAKKSRLPNFNTLLMHLYLREVPQRTLILVTSSDDETRLNRPRRALVFRAGEGPRANSQAIVEFLRKEDVDLVGAIRLTQYEVMGCLGLISVGGELFLAIVTLAGIIGNLTPNAARQEQVSKIQEVAFFSLNTSTYDDLSLASNAPTSPTIGAYELNDSYDRDGFGQPMQSAQPVYEHPCAALSKIMSSGTFYYASDGKWDISTRLEPRTRRQAQHDHSVFDPRFIWNEYIVGSLLDFRSRLDASERDDLDTCHFIILAIQGYVGIHSIPLPAPPRSGGPSIATIGMISRLGWKRAGTRFNTRGVDDTETLFATKDASWSYVQVRGSIPLFWEQQGLQIGGQRIQITRAQGASQPAFDRHFAQLIEEYQTVHIINLLGTKENEAALTAAYTAHLQTLRGNGNTEVTMSNLDFHGVVRMVGHDAVATTLKSLEGVQNGLSNYGFMSVEHSKNAIISPQVGVFRTNCLDCLDRTNFIQDIISRFNLEYYLTTVHRDWVSSGSLWSFHRELWAENGDALSRIYAGTGALNTSFTRTGKRTFAGLLADATKSVARSYINNFQDKGKQAAIDLLLGNMNTQKQVTIFDPIHDSVSAALVQRLPEYSSPHKCQIFVGTWNLNGRPPADKLLPWLFPRADSTEPDLFVLGFQEIVPLTAQQIVQTDPEKKRMWENYILDTLETRRDRNAKYVVLRSEQLVGTALIILCKAEATAYIRNVEAATKKTGLRGMSGNKGAVGIRLDYYDSSFCFITAHLAAGHTNVEERNSDYRTVASGLSFLRGKTIASHENVIWLADTNYRINLDNDEVRYLAVNDQLGVLYDADQLKLAMENQAAFMGYEEGPMLFRPTYRYDLYSDEYDSSEKQRIPAWTDRVLYRGAGLDLAVYNRAELKQSDHRPIYAIFHATVRVIDTAKKNAVQAQLLAETTHTNPGQTLEQKLSRMSIKSGISRTPPPPPSHPPRLPERPSRHNTLGPPEGILTASKPTSSKPSAPSPQPKDPFDSDHEHSASSSEEELYRSSLMVPIEPTPVSNSTVRAWPVKLPGSRSVSETRGTPDIVPQLTSDTHTLSSSTSFERVEIPNSLKEESLQTATEEEHRPVSVAAVASMFEAKAKEVTSPMRPNNGAPASRSASGISRTAPPKPPKPASFMSPSSP</sequence>
<dbReference type="PANTHER" id="PTHR11200:SF257">
    <property type="entry name" value="PHOSPHOINOSITIDE 5-PHOSPHATASE"/>
    <property type="match status" value="1"/>
</dbReference>
<evidence type="ECO:0000256" key="8">
    <source>
        <dbReference type="ARBA" id="ARBA00022771"/>
    </source>
</evidence>
<feature type="compositionally biased region" description="Low complexity" evidence="13">
    <location>
        <begin position="1504"/>
        <end position="1514"/>
    </location>
</feature>
<comment type="caution">
    <text evidence="15">The sequence shown here is derived from an EMBL/GenBank/DDBJ whole genome shotgun (WGS) entry which is preliminary data.</text>
</comment>